<name>A0A6J7PB51_9ZZZZ</name>
<sequence length="155" mass="15767">MDPDRLTPAGTGTLGAATRLTSLTLMKRRLLLPAAALSALAGLTFTVAACGGGTAKPAPTIPTGALEVDAVAGLKFDKSEYTATAGTVTIAYLNKDSQRHTLVVKDAAGVIVGDKLEVVRSNDLSTGSYQLAAGTYTVYCDVPGHGAMKATLVVS</sequence>
<gene>
    <name evidence="3" type="ORF">UFOPK3001_01242</name>
    <name evidence="4" type="ORF">UFOPK3954_01719</name>
</gene>
<evidence type="ECO:0000313" key="4">
    <source>
        <dbReference type="EMBL" id="CAB5000629.1"/>
    </source>
</evidence>
<dbReference type="AlphaFoldDB" id="A0A6J7PB51"/>
<proteinExistence type="predicted"/>
<dbReference type="EMBL" id="CAFAAJ010000071">
    <property type="protein sequence ID" value="CAB4805803.1"/>
    <property type="molecule type" value="Genomic_DNA"/>
</dbReference>
<evidence type="ECO:0000256" key="1">
    <source>
        <dbReference type="ARBA" id="ARBA00022723"/>
    </source>
</evidence>
<dbReference type="GO" id="GO:0046872">
    <property type="term" value="F:metal ion binding"/>
    <property type="evidence" value="ECO:0007669"/>
    <property type="project" value="UniProtKB-KW"/>
</dbReference>
<keyword evidence="2" id="KW-0186">Copper</keyword>
<dbReference type="PROSITE" id="PS00196">
    <property type="entry name" value="COPPER_BLUE"/>
    <property type="match status" value="1"/>
</dbReference>
<evidence type="ECO:0000256" key="2">
    <source>
        <dbReference type="ARBA" id="ARBA00023008"/>
    </source>
</evidence>
<protein>
    <submittedName>
        <fullName evidence="4">Unannotated protein</fullName>
    </submittedName>
</protein>
<dbReference type="Gene3D" id="2.60.40.420">
    <property type="entry name" value="Cupredoxins - blue copper proteins"/>
    <property type="match status" value="1"/>
</dbReference>
<dbReference type="InterPro" id="IPR028871">
    <property type="entry name" value="BlueCu_1_BS"/>
</dbReference>
<dbReference type="InterPro" id="IPR008972">
    <property type="entry name" value="Cupredoxin"/>
</dbReference>
<accession>A0A6J7PB51</accession>
<keyword evidence="1" id="KW-0479">Metal-binding</keyword>
<reference evidence="4" key="1">
    <citation type="submission" date="2020-05" db="EMBL/GenBank/DDBJ databases">
        <authorList>
            <person name="Chiriac C."/>
            <person name="Salcher M."/>
            <person name="Ghai R."/>
            <person name="Kavagutti S V."/>
        </authorList>
    </citation>
    <scope>NUCLEOTIDE SEQUENCE</scope>
</reference>
<evidence type="ECO:0000313" key="3">
    <source>
        <dbReference type="EMBL" id="CAB4805803.1"/>
    </source>
</evidence>
<dbReference type="SUPFAM" id="SSF49503">
    <property type="entry name" value="Cupredoxins"/>
    <property type="match status" value="1"/>
</dbReference>
<organism evidence="4">
    <name type="scientific">freshwater metagenome</name>
    <dbReference type="NCBI Taxonomy" id="449393"/>
    <lineage>
        <taxon>unclassified sequences</taxon>
        <taxon>metagenomes</taxon>
        <taxon>ecological metagenomes</taxon>
    </lineage>
</organism>
<dbReference type="EMBL" id="CAFBON010000200">
    <property type="protein sequence ID" value="CAB5000629.1"/>
    <property type="molecule type" value="Genomic_DNA"/>
</dbReference>